<feature type="domain" description="Acyl-CoA dehydrogenase/oxidase C-terminal" evidence="6">
    <location>
        <begin position="235"/>
        <end position="383"/>
    </location>
</feature>
<evidence type="ECO:0000256" key="5">
    <source>
        <dbReference type="RuleBase" id="RU362125"/>
    </source>
</evidence>
<dbReference type="GO" id="GO:0003995">
    <property type="term" value="F:acyl-CoA dehydrogenase activity"/>
    <property type="evidence" value="ECO:0007669"/>
    <property type="project" value="InterPro"/>
</dbReference>
<keyword evidence="5" id="KW-0560">Oxidoreductase</keyword>
<name>A0A3S0TXS5_9BACI</name>
<dbReference type="InterPro" id="IPR009100">
    <property type="entry name" value="AcylCoA_DH/oxidase_NM_dom_sf"/>
</dbReference>
<gene>
    <name evidence="9" type="ORF">ELQ35_17355</name>
</gene>
<evidence type="ECO:0000256" key="1">
    <source>
        <dbReference type="ARBA" id="ARBA00001974"/>
    </source>
</evidence>
<dbReference type="EMBL" id="RYZZ01000030">
    <property type="protein sequence ID" value="RUQ27118.1"/>
    <property type="molecule type" value="Genomic_DNA"/>
</dbReference>
<dbReference type="InterPro" id="IPR013786">
    <property type="entry name" value="AcylCoA_DH/ox_N"/>
</dbReference>
<dbReference type="InterPro" id="IPR006091">
    <property type="entry name" value="Acyl-CoA_Oxase/DH_mid-dom"/>
</dbReference>
<accession>A0A3S0TXS5</accession>
<dbReference type="SUPFAM" id="SSF47203">
    <property type="entry name" value="Acyl-CoA dehydrogenase C-terminal domain-like"/>
    <property type="match status" value="1"/>
</dbReference>
<evidence type="ECO:0000256" key="2">
    <source>
        <dbReference type="ARBA" id="ARBA00009347"/>
    </source>
</evidence>
<dbReference type="InterPro" id="IPR036250">
    <property type="entry name" value="AcylCo_DH-like_C"/>
</dbReference>
<dbReference type="PANTHER" id="PTHR43884">
    <property type="entry name" value="ACYL-COA DEHYDROGENASE"/>
    <property type="match status" value="1"/>
</dbReference>
<dbReference type="Gene3D" id="2.40.110.10">
    <property type="entry name" value="Butyryl-CoA Dehydrogenase, subunit A, domain 2"/>
    <property type="match status" value="1"/>
</dbReference>
<dbReference type="InterPro" id="IPR006089">
    <property type="entry name" value="Acyl-CoA_DH_CS"/>
</dbReference>
<organism evidence="9 10">
    <name type="scientific">Peribacillus cavernae</name>
    <dbReference type="NCBI Taxonomy" id="1674310"/>
    <lineage>
        <taxon>Bacteria</taxon>
        <taxon>Bacillati</taxon>
        <taxon>Bacillota</taxon>
        <taxon>Bacilli</taxon>
        <taxon>Bacillales</taxon>
        <taxon>Bacillaceae</taxon>
        <taxon>Peribacillus</taxon>
    </lineage>
</organism>
<dbReference type="RefSeq" id="WP_126866416.1">
    <property type="nucleotide sequence ID" value="NZ_JAUSTX010000009.1"/>
</dbReference>
<dbReference type="PROSITE" id="PS00073">
    <property type="entry name" value="ACYL_COA_DH_2"/>
    <property type="match status" value="1"/>
</dbReference>
<dbReference type="PANTHER" id="PTHR43884:SF12">
    <property type="entry name" value="ISOVALERYL-COA DEHYDROGENASE, MITOCHONDRIAL-RELATED"/>
    <property type="match status" value="1"/>
</dbReference>
<evidence type="ECO:0000259" key="6">
    <source>
        <dbReference type="Pfam" id="PF00441"/>
    </source>
</evidence>
<evidence type="ECO:0000256" key="3">
    <source>
        <dbReference type="ARBA" id="ARBA00022630"/>
    </source>
</evidence>
<dbReference type="Gene3D" id="1.10.540.10">
    <property type="entry name" value="Acyl-CoA dehydrogenase/oxidase, N-terminal domain"/>
    <property type="match status" value="1"/>
</dbReference>
<dbReference type="AlphaFoldDB" id="A0A3S0TXS5"/>
<keyword evidence="4 5" id="KW-0274">FAD</keyword>
<reference evidence="9 10" key="1">
    <citation type="submission" date="2018-12" db="EMBL/GenBank/DDBJ databases">
        <title>Bacillus chawlae sp. nov., Bacillus glennii sp. nov., and Bacillus saganii sp. nov. Isolated from the Vehicle Assembly Building at Kennedy Space Center where the Viking Spacecraft were Assembled.</title>
        <authorList>
            <person name="Seuylemezian A."/>
            <person name="Vaishampayan P."/>
        </authorList>
    </citation>
    <scope>NUCLEOTIDE SEQUENCE [LARGE SCALE GENOMIC DNA]</scope>
    <source>
        <strain evidence="9 10">L5</strain>
    </source>
</reference>
<keyword evidence="3 5" id="KW-0285">Flavoprotein</keyword>
<evidence type="ECO:0000259" key="8">
    <source>
        <dbReference type="Pfam" id="PF02771"/>
    </source>
</evidence>
<protein>
    <submittedName>
        <fullName evidence="9">Acyl-CoA dehydrogenase</fullName>
    </submittedName>
</protein>
<dbReference type="OrthoDB" id="9802447at2"/>
<dbReference type="GO" id="GO:0050660">
    <property type="term" value="F:flavin adenine dinucleotide binding"/>
    <property type="evidence" value="ECO:0007669"/>
    <property type="project" value="InterPro"/>
</dbReference>
<evidence type="ECO:0000256" key="4">
    <source>
        <dbReference type="ARBA" id="ARBA00022827"/>
    </source>
</evidence>
<dbReference type="Pfam" id="PF02770">
    <property type="entry name" value="Acyl-CoA_dh_M"/>
    <property type="match status" value="1"/>
</dbReference>
<evidence type="ECO:0000313" key="9">
    <source>
        <dbReference type="EMBL" id="RUQ27118.1"/>
    </source>
</evidence>
<dbReference type="Pfam" id="PF00441">
    <property type="entry name" value="Acyl-CoA_dh_1"/>
    <property type="match status" value="1"/>
</dbReference>
<dbReference type="InterPro" id="IPR046373">
    <property type="entry name" value="Acyl-CoA_Oxase/DH_mid-dom_sf"/>
</dbReference>
<feature type="domain" description="Acyl-CoA oxidase/dehydrogenase middle" evidence="7">
    <location>
        <begin position="124"/>
        <end position="222"/>
    </location>
</feature>
<evidence type="ECO:0000313" key="10">
    <source>
        <dbReference type="Proteomes" id="UP000267430"/>
    </source>
</evidence>
<comment type="similarity">
    <text evidence="2 5">Belongs to the acyl-CoA dehydrogenase family.</text>
</comment>
<feature type="domain" description="Acyl-CoA dehydrogenase/oxidase N-terminal" evidence="8">
    <location>
        <begin position="7"/>
        <end position="120"/>
    </location>
</feature>
<evidence type="ECO:0000259" key="7">
    <source>
        <dbReference type="Pfam" id="PF02770"/>
    </source>
</evidence>
<comment type="caution">
    <text evidence="9">The sequence shown here is derived from an EMBL/GenBank/DDBJ whole genome shotgun (WGS) entry which is preliminary data.</text>
</comment>
<keyword evidence="10" id="KW-1185">Reference proteome</keyword>
<dbReference type="InterPro" id="IPR037069">
    <property type="entry name" value="AcylCoA_DH/ox_N_sf"/>
</dbReference>
<dbReference type="Pfam" id="PF02771">
    <property type="entry name" value="Acyl-CoA_dh_N"/>
    <property type="match status" value="1"/>
</dbReference>
<proteinExistence type="inferred from homology"/>
<dbReference type="FunFam" id="1.20.140.10:FF:000012">
    <property type="entry name" value="Acyl-CoA dehydrogenase fadE12"/>
    <property type="match status" value="1"/>
</dbReference>
<comment type="cofactor">
    <cofactor evidence="1 5">
        <name>FAD</name>
        <dbReference type="ChEBI" id="CHEBI:57692"/>
    </cofactor>
</comment>
<dbReference type="CDD" id="cd00567">
    <property type="entry name" value="ACAD"/>
    <property type="match status" value="1"/>
</dbReference>
<dbReference type="Proteomes" id="UP000267430">
    <property type="component" value="Unassembled WGS sequence"/>
</dbReference>
<dbReference type="SUPFAM" id="SSF56645">
    <property type="entry name" value="Acyl-CoA dehydrogenase NM domain-like"/>
    <property type="match status" value="1"/>
</dbReference>
<sequence length="391" mass="43442">MDFLIVPEQEMLVDGVRKIGQSFGLEYWKEKDAKKEFVHELWNELGKNGYLGIGIAEEYSGSGLGLLEMAMIIEELAKTGAGSSVGQLFMLTPVFGGITIERHGSFQQKSEYLPKIAEGKINFCFALTEPNVGSNSLEITTHAKKNGNQYIVNGSKTWISGIDVADKMLIAARTTRLEDVKKKTDGISLFITDAKHPDAITSQMIEKVGTRCIRSDTVFIENLRVNNENLIGEEGKGWAYLLDSLNAERIVTTAGLIGTGYLALQLAVDYANNRNIFHDTPIGAYQGIQFPLARIKAELDLAQLMNYKAAWLFDHNMPSGKEANMAKLIAAEAAFQATDRAMQTLGGYGYAKDYHIERLWRDVRLFKIAPVSEEMILNFIAQHDLGLPKSY</sequence>
<dbReference type="Gene3D" id="1.20.140.10">
    <property type="entry name" value="Butyryl-CoA Dehydrogenase, subunit A, domain 3"/>
    <property type="match status" value="1"/>
</dbReference>
<dbReference type="InterPro" id="IPR009075">
    <property type="entry name" value="AcylCo_DH/oxidase_C"/>
</dbReference>